<evidence type="ECO:0000313" key="1">
    <source>
        <dbReference type="EMBL" id="ORY43063.1"/>
    </source>
</evidence>
<organism evidence="1 2">
    <name type="scientific">Rhizoclosmatium globosum</name>
    <dbReference type="NCBI Taxonomy" id="329046"/>
    <lineage>
        <taxon>Eukaryota</taxon>
        <taxon>Fungi</taxon>
        <taxon>Fungi incertae sedis</taxon>
        <taxon>Chytridiomycota</taxon>
        <taxon>Chytridiomycota incertae sedis</taxon>
        <taxon>Chytridiomycetes</taxon>
        <taxon>Chytridiales</taxon>
        <taxon>Chytriomycetaceae</taxon>
        <taxon>Rhizoclosmatium</taxon>
    </lineage>
</organism>
<keyword evidence="2" id="KW-1185">Reference proteome</keyword>
<evidence type="ECO:0000313" key="2">
    <source>
        <dbReference type="Proteomes" id="UP000193642"/>
    </source>
</evidence>
<reference evidence="1 2" key="1">
    <citation type="submission" date="2016-07" db="EMBL/GenBank/DDBJ databases">
        <title>Pervasive Adenine N6-methylation of Active Genes in Fungi.</title>
        <authorList>
            <consortium name="DOE Joint Genome Institute"/>
            <person name="Mondo S.J."/>
            <person name="Dannebaum R.O."/>
            <person name="Kuo R.C."/>
            <person name="Labutti K."/>
            <person name="Haridas S."/>
            <person name="Kuo A."/>
            <person name="Salamov A."/>
            <person name="Ahrendt S.R."/>
            <person name="Lipzen A."/>
            <person name="Sullivan W."/>
            <person name="Andreopoulos W.B."/>
            <person name="Clum A."/>
            <person name="Lindquist E."/>
            <person name="Daum C."/>
            <person name="Ramamoorthy G.K."/>
            <person name="Gryganskyi A."/>
            <person name="Culley D."/>
            <person name="Magnuson J.K."/>
            <person name="James T.Y."/>
            <person name="O'Malley M.A."/>
            <person name="Stajich J.E."/>
            <person name="Spatafora J.W."/>
            <person name="Visel A."/>
            <person name="Grigoriev I.V."/>
        </authorList>
    </citation>
    <scope>NUCLEOTIDE SEQUENCE [LARGE SCALE GENOMIC DNA]</scope>
    <source>
        <strain evidence="1 2">JEL800</strain>
    </source>
</reference>
<dbReference type="OrthoDB" id="10553172at2759"/>
<name>A0A1Y2C7Q6_9FUNG</name>
<comment type="caution">
    <text evidence="1">The sequence shown here is derived from an EMBL/GenBank/DDBJ whole genome shotgun (WGS) entry which is preliminary data.</text>
</comment>
<dbReference type="AlphaFoldDB" id="A0A1Y2C7Q6"/>
<sequence>MVHVEHHINNIGIVNPIQAGILDPHNVIVDQGVRNVVTCVNSDIQLQINNAAVAPVPVPPTAHPPSRQIIHDHVVQVSHGHMSQINGSKLFEKREEVFRDNDHRINFAYDFLAQNSPRVIGQPFPVAPVYFAYGDGSWNHQRPWAPVPNNRIREKAAHEHFVFVIDEHLTSQQSHRLSAGYEAGGGFQYSSTSCDNFPTRNASFRIFTGENTALIMTNNQYIDTKLGKEQTSDFQLVKLY</sequence>
<proteinExistence type="predicted"/>
<protein>
    <submittedName>
        <fullName evidence="1">Uncharacterized protein</fullName>
    </submittedName>
</protein>
<dbReference type="Proteomes" id="UP000193642">
    <property type="component" value="Unassembled WGS sequence"/>
</dbReference>
<accession>A0A1Y2C7Q6</accession>
<dbReference type="EMBL" id="MCGO01000026">
    <property type="protein sequence ID" value="ORY43063.1"/>
    <property type="molecule type" value="Genomic_DNA"/>
</dbReference>
<gene>
    <name evidence="1" type="ORF">BCR33DRAFT_851287</name>
</gene>